<name>A0A0G1VXI9_9BACT</name>
<evidence type="ECO:0000313" key="2">
    <source>
        <dbReference type="EMBL" id="KKW11161.1"/>
    </source>
</evidence>
<dbReference type="Proteomes" id="UP000034588">
    <property type="component" value="Unassembled WGS sequence"/>
</dbReference>
<keyword evidence="1" id="KW-0175">Coiled coil</keyword>
<gene>
    <name evidence="2" type="ORF">UY48_C0024G0002</name>
</gene>
<dbReference type="EMBL" id="LCQD01000024">
    <property type="protein sequence ID" value="KKW11161.1"/>
    <property type="molecule type" value="Genomic_DNA"/>
</dbReference>
<organism evidence="2 3">
    <name type="scientific">Candidatus Gottesmanbacteria bacterium GW2011_GWB1_49_7</name>
    <dbReference type="NCBI Taxonomy" id="1618448"/>
    <lineage>
        <taxon>Bacteria</taxon>
        <taxon>Candidatus Gottesmaniibacteriota</taxon>
    </lineage>
</organism>
<dbReference type="AlphaFoldDB" id="A0A0G1VXI9"/>
<comment type="caution">
    <text evidence="2">The sequence shown here is derived from an EMBL/GenBank/DDBJ whole genome shotgun (WGS) entry which is preliminary data.</text>
</comment>
<accession>A0A0G1VXI9</accession>
<evidence type="ECO:0000256" key="1">
    <source>
        <dbReference type="SAM" id="Coils"/>
    </source>
</evidence>
<feature type="coiled-coil region" evidence="1">
    <location>
        <begin position="22"/>
        <end position="56"/>
    </location>
</feature>
<protein>
    <submittedName>
        <fullName evidence="2">Uncharacterized protein</fullName>
    </submittedName>
</protein>
<proteinExistence type="predicted"/>
<evidence type="ECO:0000313" key="3">
    <source>
        <dbReference type="Proteomes" id="UP000034588"/>
    </source>
</evidence>
<sequence length="62" mass="7309">MNISDQIRNLKWELDSILGEHLDIVADLKAKYENTISELEDEIERLNNEVDELNNEIVNLQR</sequence>
<reference evidence="2 3" key="1">
    <citation type="journal article" date="2015" name="Nature">
        <title>rRNA introns, odd ribosomes, and small enigmatic genomes across a large radiation of phyla.</title>
        <authorList>
            <person name="Brown C.T."/>
            <person name="Hug L.A."/>
            <person name="Thomas B.C."/>
            <person name="Sharon I."/>
            <person name="Castelle C.J."/>
            <person name="Singh A."/>
            <person name="Wilkins M.J."/>
            <person name="Williams K.H."/>
            <person name="Banfield J.F."/>
        </authorList>
    </citation>
    <scope>NUCLEOTIDE SEQUENCE [LARGE SCALE GENOMIC DNA]</scope>
</reference>